<keyword evidence="1" id="KW-0472">Membrane</keyword>
<reference evidence="2 3" key="1">
    <citation type="submission" date="2020-06" db="EMBL/GenBank/DDBJ databases">
        <authorList>
            <person name="Voronona O.L."/>
            <person name="Aksenova E.I."/>
            <person name="Kunda M.S."/>
            <person name="Semenov A.N."/>
            <person name="Ryzhova N."/>
        </authorList>
    </citation>
    <scope>NUCLEOTIDE SEQUENCE [LARGE SCALE GENOMIC DNA]</scope>
    <source>
        <strain evidence="2 3">MPKMM3633</strain>
    </source>
</reference>
<accession>A0A859CWB4</accession>
<dbReference type="KEGG" id="mpri:MP3633_0082"/>
<sequence>MKKLNIFQDILHFSVHSLSSALAASMRPFITVSCLFLCFFVFTTLFSSSVEPILNSGLLSGLALITLLLVSYLSLMININPARQKMAFFLTRVGAPYGYSYRAEARYTKRCRAPFFRFR</sequence>
<gene>
    <name evidence="2" type="ORF">MP3633_0082</name>
</gene>
<dbReference type="AlphaFoldDB" id="A0A859CWB4"/>
<name>A0A859CWB4_9GAMM</name>
<protein>
    <submittedName>
        <fullName evidence="2">Putative transmembrane protein</fullName>
    </submittedName>
</protein>
<organism evidence="2 3">
    <name type="scientific">Marinomonas primoryensis</name>
    <dbReference type="NCBI Taxonomy" id="178399"/>
    <lineage>
        <taxon>Bacteria</taxon>
        <taxon>Pseudomonadati</taxon>
        <taxon>Pseudomonadota</taxon>
        <taxon>Gammaproteobacteria</taxon>
        <taxon>Oceanospirillales</taxon>
        <taxon>Oceanospirillaceae</taxon>
        <taxon>Marinomonas</taxon>
    </lineage>
</organism>
<evidence type="ECO:0000313" key="3">
    <source>
        <dbReference type="Proteomes" id="UP000509371"/>
    </source>
</evidence>
<evidence type="ECO:0000313" key="2">
    <source>
        <dbReference type="EMBL" id="QKK78820.1"/>
    </source>
</evidence>
<keyword evidence="1 2" id="KW-0812">Transmembrane</keyword>
<dbReference type="EMBL" id="CP054301">
    <property type="protein sequence ID" value="QKK78820.1"/>
    <property type="molecule type" value="Genomic_DNA"/>
</dbReference>
<feature type="transmembrane region" description="Helical" evidence="1">
    <location>
        <begin position="21"/>
        <end position="46"/>
    </location>
</feature>
<feature type="transmembrane region" description="Helical" evidence="1">
    <location>
        <begin position="58"/>
        <end position="79"/>
    </location>
</feature>
<evidence type="ECO:0000256" key="1">
    <source>
        <dbReference type="SAM" id="Phobius"/>
    </source>
</evidence>
<keyword evidence="1" id="KW-1133">Transmembrane helix</keyword>
<dbReference type="Proteomes" id="UP000509371">
    <property type="component" value="Chromosome"/>
</dbReference>
<proteinExistence type="predicted"/>